<protein>
    <submittedName>
        <fullName evidence="6">Uncharacterized protein</fullName>
    </submittedName>
</protein>
<dbReference type="InterPro" id="IPR036259">
    <property type="entry name" value="MFS_trans_sf"/>
</dbReference>
<dbReference type="Pfam" id="PF00083">
    <property type="entry name" value="Sugar_tr"/>
    <property type="match status" value="1"/>
</dbReference>
<dbReference type="AlphaFoldDB" id="A0A9N9KL45"/>
<evidence type="ECO:0000256" key="1">
    <source>
        <dbReference type="ARBA" id="ARBA00004141"/>
    </source>
</evidence>
<keyword evidence="3 5" id="KW-1133">Transmembrane helix</keyword>
<comment type="subcellular location">
    <subcellularLocation>
        <location evidence="1">Membrane</location>
        <topology evidence="1">Multi-pass membrane protein</topology>
    </subcellularLocation>
</comment>
<evidence type="ECO:0000256" key="4">
    <source>
        <dbReference type="ARBA" id="ARBA00023136"/>
    </source>
</evidence>
<name>A0A9N9KL45_9HELO</name>
<comment type="caution">
    <text evidence="6">The sequence shown here is derived from an EMBL/GenBank/DDBJ whole genome shotgun (WGS) entry which is preliminary data.</text>
</comment>
<gene>
    <name evidence="6" type="ORF">HYFRA_00004042</name>
</gene>
<dbReference type="PANTHER" id="PTHR48022">
    <property type="entry name" value="PLASTIDIC GLUCOSE TRANSPORTER 4"/>
    <property type="match status" value="1"/>
</dbReference>
<keyword evidence="7" id="KW-1185">Reference proteome</keyword>
<dbReference type="GO" id="GO:0016020">
    <property type="term" value="C:membrane"/>
    <property type="evidence" value="ECO:0007669"/>
    <property type="project" value="UniProtKB-SubCell"/>
</dbReference>
<sequence length="281" mass="31625">MADLYHTYWNHRAPRYVSLLADPYEEGQVLGCMTHADILDLSSRVGLATYINFTYEFRIPIWAQTVSSGFVAGGVVFLPESPRWLVGQDKTNEARAVLAKYHGGCVPDHPIVKLQMADMYHQIPLDESAKRCNQKSRIICVLGMAFFSQLSGNSVIFYYLPNMVKTAGIIDAHFQLKINGVNPVLCWVGAGFGVRMRDKIGRRPLPLWSISPRFRWTPLESMEVRYIDESLNSETRAKGTTLGKLISSIARTFIQYGSGPAFERIAYYLLPSFHFGSCNGI</sequence>
<evidence type="ECO:0000256" key="5">
    <source>
        <dbReference type="SAM" id="Phobius"/>
    </source>
</evidence>
<evidence type="ECO:0000313" key="7">
    <source>
        <dbReference type="Proteomes" id="UP000696280"/>
    </source>
</evidence>
<feature type="transmembrane region" description="Helical" evidence="5">
    <location>
        <begin position="138"/>
        <end position="160"/>
    </location>
</feature>
<keyword evidence="2 5" id="KW-0812">Transmembrane</keyword>
<dbReference type="GO" id="GO:0005351">
    <property type="term" value="F:carbohydrate:proton symporter activity"/>
    <property type="evidence" value="ECO:0007669"/>
    <property type="project" value="TreeGrafter"/>
</dbReference>
<dbReference type="OrthoDB" id="6133115at2759"/>
<accession>A0A9N9KL45</accession>
<organism evidence="6 7">
    <name type="scientific">Hymenoscyphus fraxineus</name>
    <dbReference type="NCBI Taxonomy" id="746836"/>
    <lineage>
        <taxon>Eukaryota</taxon>
        <taxon>Fungi</taxon>
        <taxon>Dikarya</taxon>
        <taxon>Ascomycota</taxon>
        <taxon>Pezizomycotina</taxon>
        <taxon>Leotiomycetes</taxon>
        <taxon>Helotiales</taxon>
        <taxon>Helotiaceae</taxon>
        <taxon>Hymenoscyphus</taxon>
    </lineage>
</organism>
<evidence type="ECO:0000256" key="3">
    <source>
        <dbReference type="ARBA" id="ARBA00022989"/>
    </source>
</evidence>
<evidence type="ECO:0000313" key="6">
    <source>
        <dbReference type="EMBL" id="CAG8949724.1"/>
    </source>
</evidence>
<keyword evidence="4 5" id="KW-0472">Membrane</keyword>
<dbReference type="EMBL" id="CAJVRL010000025">
    <property type="protein sequence ID" value="CAG8949724.1"/>
    <property type="molecule type" value="Genomic_DNA"/>
</dbReference>
<dbReference type="SUPFAM" id="SSF103473">
    <property type="entry name" value="MFS general substrate transporter"/>
    <property type="match status" value="1"/>
</dbReference>
<dbReference type="PANTHER" id="PTHR48022:SF70">
    <property type="entry name" value="MONOSACCHARIDE TRANSPORTER, PUTATIVE (AFU_ORTHOLOGUE AFUA_5G14540)-RELATED"/>
    <property type="match status" value="1"/>
</dbReference>
<evidence type="ECO:0000256" key="2">
    <source>
        <dbReference type="ARBA" id="ARBA00022692"/>
    </source>
</evidence>
<dbReference type="Proteomes" id="UP000696280">
    <property type="component" value="Unassembled WGS sequence"/>
</dbReference>
<proteinExistence type="predicted"/>
<reference evidence="6" key="1">
    <citation type="submission" date="2021-07" db="EMBL/GenBank/DDBJ databases">
        <authorList>
            <person name="Durling M."/>
        </authorList>
    </citation>
    <scope>NUCLEOTIDE SEQUENCE</scope>
</reference>
<dbReference type="Gene3D" id="1.20.1250.20">
    <property type="entry name" value="MFS general substrate transporter like domains"/>
    <property type="match status" value="1"/>
</dbReference>
<dbReference type="InterPro" id="IPR005828">
    <property type="entry name" value="MFS_sugar_transport-like"/>
</dbReference>
<dbReference type="InterPro" id="IPR050360">
    <property type="entry name" value="MFS_Sugar_Transporters"/>
</dbReference>